<feature type="compositionally biased region" description="Basic and acidic residues" evidence="1">
    <location>
        <begin position="88"/>
        <end position="107"/>
    </location>
</feature>
<gene>
    <name evidence="3" type="primary">LOC114828158</name>
</gene>
<organism evidence="2 3">
    <name type="scientific">Galendromus occidentalis</name>
    <name type="common">western predatory mite</name>
    <dbReference type="NCBI Taxonomy" id="34638"/>
    <lineage>
        <taxon>Eukaryota</taxon>
        <taxon>Metazoa</taxon>
        <taxon>Ecdysozoa</taxon>
        <taxon>Arthropoda</taxon>
        <taxon>Chelicerata</taxon>
        <taxon>Arachnida</taxon>
        <taxon>Acari</taxon>
        <taxon>Parasitiformes</taxon>
        <taxon>Mesostigmata</taxon>
        <taxon>Gamasina</taxon>
        <taxon>Phytoseioidea</taxon>
        <taxon>Phytoseiidae</taxon>
        <taxon>Typhlodrominae</taxon>
        <taxon>Galendromus</taxon>
    </lineage>
</organism>
<feature type="compositionally biased region" description="Low complexity" evidence="1">
    <location>
        <begin position="284"/>
        <end position="301"/>
    </location>
</feature>
<proteinExistence type="predicted"/>
<feature type="compositionally biased region" description="Basic and acidic residues" evidence="1">
    <location>
        <begin position="224"/>
        <end position="237"/>
    </location>
</feature>
<accession>A0AAJ7WI88</accession>
<feature type="compositionally biased region" description="Low complexity" evidence="1">
    <location>
        <begin position="21"/>
        <end position="30"/>
    </location>
</feature>
<dbReference type="GeneID" id="114828158"/>
<feature type="compositionally biased region" description="Low complexity" evidence="1">
    <location>
        <begin position="77"/>
        <end position="87"/>
    </location>
</feature>
<evidence type="ECO:0000313" key="2">
    <source>
        <dbReference type="Proteomes" id="UP000694867"/>
    </source>
</evidence>
<dbReference type="AlphaFoldDB" id="A0AAJ7WI88"/>
<dbReference type="Proteomes" id="UP000694867">
    <property type="component" value="Unplaced"/>
</dbReference>
<sequence length="404" mass="45277">MAESSSDSSELRNYLKDLRSRSGGRVSPSRIPRPDPSLTAEQDRAQRPAPNRAAALLDRAANLSRRKEVAAKGAEDSSPTLSLTISSSRKEVAFDLSDEQNRRDNSRSRIPQSPKAARKERETPPLKVVKKSTALKRVLPDTSRHQARRSPSPYHKNCQHSQTSAPDSPEPERGASPKIARSVVTKPGSPRMKASKPSEIVRREQLPADSKGQPGIRRKSRTRRRDESGENDAEAHPIADVSSGSKTTEPSKKSGSSEYSDTFEETTSKLRSTSSRRQTRSRSLDTGLIRSSRSPTTLTTKSSKRSKSSTVPDWWFPGILPPKHLGGDHLEKLQQLHLGVLDDLFRFQIGLIEKHQQRSETRYKWINDLVKSNHAYTTWDDYQSDPRARFFSWQKEAATADLPQ</sequence>
<feature type="compositionally biased region" description="Polar residues" evidence="1">
    <location>
        <begin position="242"/>
        <end position="260"/>
    </location>
</feature>
<feature type="region of interest" description="Disordered" evidence="1">
    <location>
        <begin position="1"/>
        <end position="51"/>
    </location>
</feature>
<name>A0AAJ7WI88_9ACAR</name>
<feature type="compositionally biased region" description="Basic and acidic residues" evidence="1">
    <location>
        <begin position="65"/>
        <end position="75"/>
    </location>
</feature>
<feature type="region of interest" description="Disordered" evidence="1">
    <location>
        <begin position="65"/>
        <end position="310"/>
    </location>
</feature>
<evidence type="ECO:0000256" key="1">
    <source>
        <dbReference type="SAM" id="MobiDB-lite"/>
    </source>
</evidence>
<keyword evidence="2" id="KW-1185">Reference proteome</keyword>
<reference evidence="3" key="1">
    <citation type="submission" date="2025-08" db="UniProtKB">
        <authorList>
            <consortium name="RefSeq"/>
        </authorList>
    </citation>
    <scope>IDENTIFICATION</scope>
</reference>
<evidence type="ECO:0000313" key="3">
    <source>
        <dbReference type="RefSeq" id="XP_028966948.1"/>
    </source>
</evidence>
<dbReference type="KEGG" id="goe:114828158"/>
<protein>
    <submittedName>
        <fullName evidence="3">Serine/arginine-rich splicing factor RS41-like</fullName>
    </submittedName>
</protein>
<dbReference type="RefSeq" id="XP_028966948.1">
    <property type="nucleotide sequence ID" value="XM_029111115.1"/>
</dbReference>
<feature type="compositionally biased region" description="Basic and acidic residues" evidence="1">
    <location>
        <begin position="9"/>
        <end position="20"/>
    </location>
</feature>